<evidence type="ECO:0000313" key="2">
    <source>
        <dbReference type="EMBL" id="CAB4176256.1"/>
    </source>
</evidence>
<sequence>MKHNKDLSDKLEQYANHMSEYGGNNIYANAMLEASLLINKLRQELSELKDSIREKHA</sequence>
<proteinExistence type="predicted"/>
<dbReference type="EMBL" id="LR797385">
    <property type="protein sequence ID" value="CAB4212403.1"/>
    <property type="molecule type" value="Genomic_DNA"/>
</dbReference>
<dbReference type="EMBL" id="LR798371">
    <property type="protein sequence ID" value="CAB5227063.1"/>
    <property type="molecule type" value="Genomic_DNA"/>
</dbReference>
<evidence type="ECO:0000313" key="4">
    <source>
        <dbReference type="EMBL" id="CAB4198005.1"/>
    </source>
</evidence>
<dbReference type="EMBL" id="LR797256">
    <property type="protein sequence ID" value="CAB4198005.1"/>
    <property type="molecule type" value="Genomic_DNA"/>
</dbReference>
<evidence type="ECO:0000313" key="5">
    <source>
        <dbReference type="EMBL" id="CAB4212403.1"/>
    </source>
</evidence>
<evidence type="ECO:0000313" key="1">
    <source>
        <dbReference type="EMBL" id="CAB4170179.1"/>
    </source>
</evidence>
<evidence type="ECO:0000313" key="6">
    <source>
        <dbReference type="EMBL" id="CAB4217055.1"/>
    </source>
</evidence>
<dbReference type="EMBL" id="LR796936">
    <property type="protein sequence ID" value="CAB4176256.1"/>
    <property type="molecule type" value="Genomic_DNA"/>
</dbReference>
<name>A0A6J5PEB0_9CAUD</name>
<organism evidence="1">
    <name type="scientific">uncultured Caudovirales phage</name>
    <dbReference type="NCBI Taxonomy" id="2100421"/>
    <lineage>
        <taxon>Viruses</taxon>
        <taxon>Duplodnaviria</taxon>
        <taxon>Heunggongvirae</taxon>
        <taxon>Uroviricota</taxon>
        <taxon>Caudoviricetes</taxon>
        <taxon>Peduoviridae</taxon>
        <taxon>Maltschvirus</taxon>
        <taxon>Maltschvirus maltsch</taxon>
    </lineage>
</organism>
<dbReference type="EMBL" id="LR797447">
    <property type="protein sequence ID" value="CAB4217055.1"/>
    <property type="molecule type" value="Genomic_DNA"/>
</dbReference>
<protein>
    <submittedName>
        <fullName evidence="1">Uncharacterized protein</fullName>
    </submittedName>
</protein>
<gene>
    <name evidence="3" type="ORF">UFOVP1082_10</name>
    <name evidence="4" type="ORF">UFOVP1322_54</name>
    <name evidence="5" type="ORF">UFOVP1434_17</name>
    <name evidence="7" type="ORF">UFOVP1529_6</name>
    <name evidence="6" type="ORF">UFOVP1593_10</name>
    <name evidence="1" type="ORF">UFOVP906_47</name>
    <name evidence="2" type="ORF">UFOVP992_14</name>
</gene>
<reference evidence="1" key="1">
    <citation type="submission" date="2020-05" db="EMBL/GenBank/DDBJ databases">
        <authorList>
            <person name="Chiriac C."/>
            <person name="Salcher M."/>
            <person name="Ghai R."/>
            <person name="Kavagutti S V."/>
        </authorList>
    </citation>
    <scope>NUCLEOTIDE SEQUENCE</scope>
</reference>
<dbReference type="EMBL" id="LR797035">
    <property type="protein sequence ID" value="CAB4182989.1"/>
    <property type="molecule type" value="Genomic_DNA"/>
</dbReference>
<evidence type="ECO:0000313" key="3">
    <source>
        <dbReference type="EMBL" id="CAB4182989.1"/>
    </source>
</evidence>
<evidence type="ECO:0000313" key="7">
    <source>
        <dbReference type="EMBL" id="CAB5227063.1"/>
    </source>
</evidence>
<accession>A0A6J5PEB0</accession>
<dbReference type="EMBL" id="LR796850">
    <property type="protein sequence ID" value="CAB4170179.1"/>
    <property type="molecule type" value="Genomic_DNA"/>
</dbReference>